<reference evidence="1 2" key="1">
    <citation type="submission" date="2018-06" db="EMBL/GenBank/DDBJ databases">
        <title>Comparative genomics reveals the genomic features of Rhizophagus irregularis, R. cerebriforme, R. diaphanum and Gigaspora rosea, and their symbiotic lifestyle signature.</title>
        <authorList>
            <person name="Morin E."/>
            <person name="San Clemente H."/>
            <person name="Chen E.C.H."/>
            <person name="De La Providencia I."/>
            <person name="Hainaut M."/>
            <person name="Kuo A."/>
            <person name="Kohler A."/>
            <person name="Murat C."/>
            <person name="Tang N."/>
            <person name="Roy S."/>
            <person name="Loubradou J."/>
            <person name="Henrissat B."/>
            <person name="Grigoriev I.V."/>
            <person name="Corradi N."/>
            <person name="Roux C."/>
            <person name="Martin F.M."/>
        </authorList>
    </citation>
    <scope>NUCLEOTIDE SEQUENCE [LARGE SCALE GENOMIC DNA]</scope>
    <source>
        <strain evidence="1 2">DAOM 194757</strain>
    </source>
</reference>
<dbReference type="EMBL" id="QKWP01000715">
    <property type="protein sequence ID" value="RIB15913.1"/>
    <property type="molecule type" value="Genomic_DNA"/>
</dbReference>
<dbReference type="STRING" id="44941.A0A397V7H0"/>
<dbReference type="InterPro" id="IPR012337">
    <property type="entry name" value="RNaseH-like_sf"/>
</dbReference>
<name>A0A397V7H0_9GLOM</name>
<proteinExistence type="predicted"/>
<dbReference type="InterPro" id="IPR036397">
    <property type="entry name" value="RNaseH_sf"/>
</dbReference>
<accession>A0A397V7H0</accession>
<dbReference type="AlphaFoldDB" id="A0A397V7H0"/>
<gene>
    <name evidence="1" type="ORF">C2G38_2191375</name>
</gene>
<dbReference type="OrthoDB" id="2445761at2759"/>
<dbReference type="Gene3D" id="3.30.420.10">
    <property type="entry name" value="Ribonuclease H-like superfamily/Ribonuclease H"/>
    <property type="match status" value="1"/>
</dbReference>
<dbReference type="Proteomes" id="UP000266673">
    <property type="component" value="Unassembled WGS sequence"/>
</dbReference>
<dbReference type="GO" id="GO:0003676">
    <property type="term" value="F:nucleic acid binding"/>
    <property type="evidence" value="ECO:0007669"/>
    <property type="project" value="InterPro"/>
</dbReference>
<comment type="caution">
    <text evidence="1">The sequence shown here is derived from an EMBL/GenBank/DDBJ whole genome shotgun (WGS) entry which is preliminary data.</text>
</comment>
<sequence>MSPESSNIEEIKKWKCRKSEIKISDEKFYSNYLKIPEYIPIDVRVCFKKLYLKSEASSLKYYLEKCGLSSKADMPITTMNKIYKDAILQPSDASAKNICEVANYCIIDALRCQELIVI</sequence>
<keyword evidence="2" id="KW-1185">Reference proteome</keyword>
<evidence type="ECO:0000313" key="2">
    <source>
        <dbReference type="Proteomes" id="UP000266673"/>
    </source>
</evidence>
<organism evidence="1 2">
    <name type="scientific">Gigaspora rosea</name>
    <dbReference type="NCBI Taxonomy" id="44941"/>
    <lineage>
        <taxon>Eukaryota</taxon>
        <taxon>Fungi</taxon>
        <taxon>Fungi incertae sedis</taxon>
        <taxon>Mucoromycota</taxon>
        <taxon>Glomeromycotina</taxon>
        <taxon>Glomeromycetes</taxon>
        <taxon>Diversisporales</taxon>
        <taxon>Gigasporaceae</taxon>
        <taxon>Gigaspora</taxon>
    </lineage>
</organism>
<protein>
    <submittedName>
        <fullName evidence="1">Uncharacterized protein</fullName>
    </submittedName>
</protein>
<evidence type="ECO:0000313" key="1">
    <source>
        <dbReference type="EMBL" id="RIB15913.1"/>
    </source>
</evidence>
<dbReference type="SUPFAM" id="SSF53098">
    <property type="entry name" value="Ribonuclease H-like"/>
    <property type="match status" value="1"/>
</dbReference>